<organism evidence="4">
    <name type="scientific">Corethrella appendiculata</name>
    <dbReference type="NCBI Taxonomy" id="1370023"/>
    <lineage>
        <taxon>Eukaryota</taxon>
        <taxon>Metazoa</taxon>
        <taxon>Ecdysozoa</taxon>
        <taxon>Arthropoda</taxon>
        <taxon>Hexapoda</taxon>
        <taxon>Insecta</taxon>
        <taxon>Pterygota</taxon>
        <taxon>Neoptera</taxon>
        <taxon>Endopterygota</taxon>
        <taxon>Diptera</taxon>
        <taxon>Nematocera</taxon>
        <taxon>Culicoidea</taxon>
        <taxon>Chaoboridae</taxon>
        <taxon>Corethrella</taxon>
    </lineage>
</organism>
<feature type="non-terminal residue" evidence="4">
    <location>
        <position position="1"/>
    </location>
</feature>
<dbReference type="PANTHER" id="PTHR23310">
    <property type="entry name" value="ACYL-COA-BINDING PROTEIN, ACBP"/>
    <property type="match status" value="1"/>
</dbReference>
<dbReference type="GO" id="GO:0006631">
    <property type="term" value="P:fatty acid metabolic process"/>
    <property type="evidence" value="ECO:0007669"/>
    <property type="project" value="TreeGrafter"/>
</dbReference>
<dbReference type="InterPro" id="IPR000582">
    <property type="entry name" value="Acyl-CoA-binding_protein"/>
</dbReference>
<accession>U5ELS9</accession>
<name>U5ELS9_9DIPT</name>
<dbReference type="InterPro" id="IPR035984">
    <property type="entry name" value="Acyl-CoA-binding_sf"/>
</dbReference>
<evidence type="ECO:0000256" key="2">
    <source>
        <dbReference type="SAM" id="Coils"/>
    </source>
</evidence>
<dbReference type="Pfam" id="PF00887">
    <property type="entry name" value="ACBP"/>
    <property type="match status" value="1"/>
</dbReference>
<dbReference type="PRINTS" id="PR00689">
    <property type="entry name" value="ACOABINDINGP"/>
</dbReference>
<evidence type="ECO:0000259" key="3">
    <source>
        <dbReference type="PROSITE" id="PS51228"/>
    </source>
</evidence>
<evidence type="ECO:0000313" key="4">
    <source>
        <dbReference type="EMBL" id="JAB55103.1"/>
    </source>
</evidence>
<feature type="domain" description="ACB" evidence="3">
    <location>
        <begin position="2"/>
        <end position="91"/>
    </location>
</feature>
<dbReference type="FunFam" id="1.20.80.10:FF:000010">
    <property type="entry name" value="Acyl-CoA-binding domain-containing protein 5"/>
    <property type="match status" value="1"/>
</dbReference>
<dbReference type="PROSITE" id="PS51228">
    <property type="entry name" value="ACB_2"/>
    <property type="match status" value="1"/>
</dbReference>
<dbReference type="GO" id="GO:0000062">
    <property type="term" value="F:fatty-acyl-CoA binding"/>
    <property type="evidence" value="ECO:0007669"/>
    <property type="project" value="InterPro"/>
</dbReference>
<proteinExistence type="evidence at transcript level"/>
<dbReference type="Gene3D" id="1.20.80.10">
    <property type="match status" value="1"/>
</dbReference>
<dbReference type="AlphaFoldDB" id="U5ELS9"/>
<keyword evidence="1" id="KW-0446">Lipid-binding</keyword>
<dbReference type="GO" id="GO:0019915">
    <property type="term" value="P:lipid storage"/>
    <property type="evidence" value="ECO:0007669"/>
    <property type="project" value="UniProtKB-ARBA"/>
</dbReference>
<evidence type="ECO:0000256" key="1">
    <source>
        <dbReference type="ARBA" id="ARBA00023121"/>
    </source>
</evidence>
<dbReference type="PANTHER" id="PTHR23310:SF77">
    <property type="entry name" value="LD25952P"/>
    <property type="match status" value="1"/>
</dbReference>
<dbReference type="SUPFAM" id="SSF47027">
    <property type="entry name" value="Acyl-CoA binding protein"/>
    <property type="match status" value="1"/>
</dbReference>
<dbReference type="PROSITE" id="PS00880">
    <property type="entry name" value="ACB_1"/>
    <property type="match status" value="1"/>
</dbReference>
<keyword evidence="2" id="KW-0175">Coiled coil</keyword>
<dbReference type="InterPro" id="IPR014352">
    <property type="entry name" value="FERM/acyl-CoA-bd_prot_sf"/>
</dbReference>
<dbReference type="InterPro" id="IPR022408">
    <property type="entry name" value="Acyl-CoA-binding_prot_CS"/>
</dbReference>
<sequence>SIEDRFTAAVNVIRGLPKNGSYQPSYDMMLKFYSYYKQGTLGPCKERKPAFWDVVGKAKWDAWVKLKDMPKEVAMQNYVDELKRIVETMSYTDNVADFMGSITELDNVSFDDLEMVAPEAIQKVRSRPNSPIPSRDTSPMRAPNIVENGIEQVVATKQPLTNGYHHHNGFHNGHSDLSDDEYIDTVEDSENESHPTMETNHISRSLYRNNNELSNASTSPIHSTTNYDANFSTQIARTIERMNVDIKQINNRITIVERSINDLRLAQEKLFKQTSRNQSKAIVPNWWPVREISPKLFIFLLLWPFIAHRLIRIFQKKRN</sequence>
<feature type="coiled-coil region" evidence="2">
    <location>
        <begin position="239"/>
        <end position="266"/>
    </location>
</feature>
<dbReference type="GO" id="GO:0005737">
    <property type="term" value="C:cytoplasm"/>
    <property type="evidence" value="ECO:0007669"/>
    <property type="project" value="TreeGrafter"/>
</dbReference>
<reference evidence="4" key="1">
    <citation type="journal article" date="2014" name="Insect Biochem. Mol. Biol.">
        <title>An insight into the sialome of the frog biting fly, Corethrella appendiculata.</title>
        <authorList>
            <person name="Ribeiro J.M.C."/>
            <person name="Chagas A.C."/>
            <person name="Pham V.M."/>
            <person name="Lounibos L.P."/>
            <person name="Calvo E."/>
        </authorList>
    </citation>
    <scope>NUCLEOTIDE SEQUENCE</scope>
    <source>
        <tissue evidence="4">Salivary glands</tissue>
    </source>
</reference>
<protein>
    <submittedName>
        <fullName evidence="4">Putative fatty-acyl-coa binding protein</fullName>
    </submittedName>
</protein>
<dbReference type="EMBL" id="GANO01004768">
    <property type="protein sequence ID" value="JAB55103.1"/>
    <property type="molecule type" value="mRNA"/>
</dbReference>